<dbReference type="InterPro" id="IPR017900">
    <property type="entry name" value="4Fe4S_Fe_S_CS"/>
</dbReference>
<dbReference type="PANTHER" id="PTHR43177">
    <property type="entry name" value="PROTEIN NRFC"/>
    <property type="match status" value="1"/>
</dbReference>
<dbReference type="NCBIfam" id="NF045797">
    <property type="entry name" value="DsrO"/>
    <property type="match status" value="1"/>
</dbReference>
<dbReference type="SUPFAM" id="SSF54862">
    <property type="entry name" value="4Fe-4S ferredoxins"/>
    <property type="match status" value="1"/>
</dbReference>
<dbReference type="Gene3D" id="3.30.70.20">
    <property type="match status" value="2"/>
</dbReference>
<feature type="non-terminal residue" evidence="6">
    <location>
        <position position="1"/>
    </location>
</feature>
<dbReference type="InterPro" id="IPR050954">
    <property type="entry name" value="ET_IronSulfur_Cluster-Binding"/>
</dbReference>
<dbReference type="EMBL" id="UINC01000377">
    <property type="protein sequence ID" value="SUZ54275.1"/>
    <property type="molecule type" value="Genomic_DNA"/>
</dbReference>
<dbReference type="PANTHER" id="PTHR43177:SF3">
    <property type="entry name" value="PROTEIN NRFC HOMOLOG"/>
    <property type="match status" value="1"/>
</dbReference>
<sequence length="242" mass="27324">VIAGAGVVSGFISKYSTVFATASTEKPAVEKSIRWGMVIDMRKCVDGCVKCIDVCHVTHNVPEFDNPKDEIKWIWKSDYAKVFPSKSQQFVSAETREKPFLTLCNHCADPPCVMVCPTGATFKRKDGIVEMDFHRCIGCRFCMAACPYGSRSFNWREPRPAIENITQEYPTREKGVVEKCNFCSERLARGQQPACVEACPEKVLTFGNLYDKKTEIRQILKDNPTIQRKPELGTNPSVFYIT</sequence>
<dbReference type="Pfam" id="PF13247">
    <property type="entry name" value="Fer4_11"/>
    <property type="match status" value="2"/>
</dbReference>
<keyword evidence="2" id="KW-0479">Metal-binding</keyword>
<dbReference type="InterPro" id="IPR054822">
    <property type="entry name" value="DsrO-like"/>
</dbReference>
<dbReference type="GO" id="GO:0051539">
    <property type="term" value="F:4 iron, 4 sulfur cluster binding"/>
    <property type="evidence" value="ECO:0007669"/>
    <property type="project" value="UniProtKB-KW"/>
</dbReference>
<evidence type="ECO:0000256" key="1">
    <source>
        <dbReference type="ARBA" id="ARBA00022485"/>
    </source>
</evidence>
<keyword evidence="3" id="KW-0408">Iron</keyword>
<evidence type="ECO:0000256" key="2">
    <source>
        <dbReference type="ARBA" id="ARBA00022723"/>
    </source>
</evidence>
<feature type="domain" description="4Fe-4S ferredoxin-type" evidence="5">
    <location>
        <begin position="127"/>
        <end position="156"/>
    </location>
</feature>
<keyword evidence="1" id="KW-0004">4Fe-4S</keyword>
<dbReference type="CDD" id="cd10551">
    <property type="entry name" value="PsrB"/>
    <property type="match status" value="1"/>
</dbReference>
<dbReference type="PROSITE" id="PS00198">
    <property type="entry name" value="4FE4S_FER_1"/>
    <property type="match status" value="1"/>
</dbReference>
<keyword evidence="4" id="KW-0411">Iron-sulfur</keyword>
<dbReference type="InterPro" id="IPR017896">
    <property type="entry name" value="4Fe4S_Fe-S-bd"/>
</dbReference>
<protein>
    <recommendedName>
        <fullName evidence="5">4Fe-4S ferredoxin-type domain-containing protein</fullName>
    </recommendedName>
</protein>
<dbReference type="GO" id="GO:0046872">
    <property type="term" value="F:metal ion binding"/>
    <property type="evidence" value="ECO:0007669"/>
    <property type="project" value="UniProtKB-KW"/>
</dbReference>
<proteinExistence type="predicted"/>
<evidence type="ECO:0000313" key="6">
    <source>
        <dbReference type="EMBL" id="SUZ54275.1"/>
    </source>
</evidence>
<evidence type="ECO:0000259" key="5">
    <source>
        <dbReference type="PROSITE" id="PS51379"/>
    </source>
</evidence>
<evidence type="ECO:0000256" key="3">
    <source>
        <dbReference type="ARBA" id="ARBA00023004"/>
    </source>
</evidence>
<dbReference type="PROSITE" id="PS51379">
    <property type="entry name" value="4FE4S_FER_2"/>
    <property type="match status" value="2"/>
</dbReference>
<name>A0A381NI97_9ZZZZ</name>
<feature type="domain" description="4Fe-4S ferredoxin-type" evidence="5">
    <location>
        <begin position="35"/>
        <end position="67"/>
    </location>
</feature>
<gene>
    <name evidence="6" type="ORF">METZ01_LOCUS7129</name>
</gene>
<reference evidence="6" key="1">
    <citation type="submission" date="2018-05" db="EMBL/GenBank/DDBJ databases">
        <authorList>
            <person name="Lanie J.A."/>
            <person name="Ng W.-L."/>
            <person name="Kazmierczak K.M."/>
            <person name="Andrzejewski T.M."/>
            <person name="Davidsen T.M."/>
            <person name="Wayne K.J."/>
            <person name="Tettelin H."/>
            <person name="Glass J.I."/>
            <person name="Rusch D."/>
            <person name="Podicherti R."/>
            <person name="Tsui H.-C.T."/>
            <person name="Winkler M.E."/>
        </authorList>
    </citation>
    <scope>NUCLEOTIDE SEQUENCE</scope>
</reference>
<accession>A0A381NI97</accession>
<dbReference type="AlphaFoldDB" id="A0A381NI97"/>
<organism evidence="6">
    <name type="scientific">marine metagenome</name>
    <dbReference type="NCBI Taxonomy" id="408172"/>
    <lineage>
        <taxon>unclassified sequences</taxon>
        <taxon>metagenomes</taxon>
        <taxon>ecological metagenomes</taxon>
    </lineage>
</organism>
<evidence type="ECO:0000256" key="4">
    <source>
        <dbReference type="ARBA" id="ARBA00023014"/>
    </source>
</evidence>